<keyword evidence="6" id="KW-0233">DNA recombination</keyword>
<dbReference type="Proteomes" id="UP001595823">
    <property type="component" value="Unassembled WGS sequence"/>
</dbReference>
<dbReference type="NCBIfam" id="NF040570">
    <property type="entry name" value="guided_TnpB"/>
    <property type="match status" value="1"/>
</dbReference>
<evidence type="ECO:0000256" key="4">
    <source>
        <dbReference type="ARBA" id="ARBA00022833"/>
    </source>
</evidence>
<sequence>MLLRYRFRMYPTAPQAKALARTFGCVRVVYNDSVAARNAAYAAGEPFPASGNLSRRLITEAKKTDQRAWLAEVSTVPLQQAVRDCDRAYANFFDSLKGKRSGPCIGPPRFKRRSNTQTARFTKAARFRVLGNGRLRLPKVGDLKVSWSRDLPSEPSSVTIIKTTTGKYYASFVVAVAADADLLDPLPDGQDTGIDLGLKSFAVLRGGAVIENPTFFARLERKLKRAQRSLSRKQKGSSNRAKARLKVARVHEKIKHSRSDWIDKKVHRIVSENQAVYVEDLNVKGLQRSRMSKSVQEAAFGMFLSRLESKARRAGRVFVRVDRFFPSTRLCSACGALTGPSGLEGLKVRRWECGCGAVHDRDANAEKNIRAEGRRLVAAGHAETLNDSWSAGKTGETRHSASKQ</sequence>
<dbReference type="GO" id="GO:0004519">
    <property type="term" value="F:endonuclease activity"/>
    <property type="evidence" value="ECO:0007669"/>
    <property type="project" value="UniProtKB-KW"/>
</dbReference>
<accession>A0ABV8TV67</accession>
<dbReference type="EMBL" id="JBHSDK010000005">
    <property type="protein sequence ID" value="MFC4334480.1"/>
    <property type="molecule type" value="Genomic_DNA"/>
</dbReference>
<evidence type="ECO:0000256" key="2">
    <source>
        <dbReference type="ARBA" id="ARBA00022578"/>
    </source>
</evidence>
<evidence type="ECO:0000259" key="9">
    <source>
        <dbReference type="Pfam" id="PF12323"/>
    </source>
</evidence>
<protein>
    <submittedName>
        <fullName evidence="10">RNA-guided endonuclease InsQ/TnpB family protein</fullName>
    </submittedName>
</protein>
<keyword evidence="10" id="KW-0378">Hydrolase</keyword>
<keyword evidence="3" id="KW-0479">Metal-binding</keyword>
<organism evidence="10 11">
    <name type="scientific">Salininema proteolyticum</name>
    <dbReference type="NCBI Taxonomy" id="1607685"/>
    <lineage>
        <taxon>Bacteria</taxon>
        <taxon>Bacillati</taxon>
        <taxon>Actinomycetota</taxon>
        <taxon>Actinomycetes</taxon>
        <taxon>Glycomycetales</taxon>
        <taxon>Glycomycetaceae</taxon>
        <taxon>Salininema</taxon>
    </lineage>
</organism>
<name>A0ABV8TV67_9ACTN</name>
<reference evidence="11" key="1">
    <citation type="journal article" date="2019" name="Int. J. Syst. Evol. Microbiol.">
        <title>The Global Catalogue of Microorganisms (GCM) 10K type strain sequencing project: providing services to taxonomists for standard genome sequencing and annotation.</title>
        <authorList>
            <consortium name="The Broad Institute Genomics Platform"/>
            <consortium name="The Broad Institute Genome Sequencing Center for Infectious Disease"/>
            <person name="Wu L."/>
            <person name="Ma J."/>
        </authorList>
    </citation>
    <scope>NUCLEOTIDE SEQUENCE [LARGE SCALE GENOMIC DNA]</scope>
    <source>
        <strain evidence="11">IBRC-M 10908</strain>
    </source>
</reference>
<comment type="similarity">
    <text evidence="1">In the C-terminal section; belongs to the transposase 35 family.</text>
</comment>
<keyword evidence="10" id="KW-0255">Endonuclease</keyword>
<keyword evidence="2" id="KW-0815">Transposition</keyword>
<evidence type="ECO:0000256" key="3">
    <source>
        <dbReference type="ARBA" id="ARBA00022723"/>
    </source>
</evidence>
<evidence type="ECO:0000259" key="7">
    <source>
        <dbReference type="Pfam" id="PF01385"/>
    </source>
</evidence>
<dbReference type="Pfam" id="PF12323">
    <property type="entry name" value="HTH_OrfB_IS605"/>
    <property type="match status" value="1"/>
</dbReference>
<dbReference type="RefSeq" id="WP_380618247.1">
    <property type="nucleotide sequence ID" value="NZ_JBHSDK010000005.1"/>
</dbReference>
<feature type="domain" description="Transposase putative helix-turn-helix" evidence="9">
    <location>
        <begin position="1"/>
        <end position="44"/>
    </location>
</feature>
<evidence type="ECO:0000259" key="8">
    <source>
        <dbReference type="Pfam" id="PF07282"/>
    </source>
</evidence>
<feature type="domain" description="Probable transposase IS891/IS1136/IS1341" evidence="7">
    <location>
        <begin position="185"/>
        <end position="289"/>
    </location>
</feature>
<evidence type="ECO:0000313" key="11">
    <source>
        <dbReference type="Proteomes" id="UP001595823"/>
    </source>
</evidence>
<dbReference type="InterPro" id="IPR001959">
    <property type="entry name" value="Transposase"/>
</dbReference>
<evidence type="ECO:0000256" key="1">
    <source>
        <dbReference type="ARBA" id="ARBA00008761"/>
    </source>
</evidence>
<dbReference type="InterPro" id="IPR010095">
    <property type="entry name" value="Cas12f1-like_TNB"/>
</dbReference>
<dbReference type="InterPro" id="IPR021027">
    <property type="entry name" value="Transposase_put_HTH"/>
</dbReference>
<comment type="caution">
    <text evidence="10">The sequence shown here is derived from an EMBL/GenBank/DDBJ whole genome shotgun (WGS) entry which is preliminary data.</text>
</comment>
<evidence type="ECO:0000256" key="6">
    <source>
        <dbReference type="ARBA" id="ARBA00023172"/>
    </source>
</evidence>
<evidence type="ECO:0000256" key="5">
    <source>
        <dbReference type="ARBA" id="ARBA00023125"/>
    </source>
</evidence>
<keyword evidence="5" id="KW-0238">DNA-binding</keyword>
<feature type="domain" description="Cas12f1-like TNB" evidence="8">
    <location>
        <begin position="300"/>
        <end position="369"/>
    </location>
</feature>
<keyword evidence="10" id="KW-0540">Nuclease</keyword>
<dbReference type="Pfam" id="PF07282">
    <property type="entry name" value="Cas12f1-like_TNB"/>
    <property type="match status" value="1"/>
</dbReference>
<proteinExistence type="inferred from homology"/>
<keyword evidence="4" id="KW-0862">Zinc</keyword>
<gene>
    <name evidence="10" type="ORF">ACFPET_04625</name>
</gene>
<keyword evidence="11" id="KW-1185">Reference proteome</keyword>
<dbReference type="Pfam" id="PF01385">
    <property type="entry name" value="OrfB_IS605"/>
    <property type="match status" value="1"/>
</dbReference>
<evidence type="ECO:0000313" key="10">
    <source>
        <dbReference type="EMBL" id="MFC4334480.1"/>
    </source>
</evidence>